<evidence type="ECO:0000313" key="1">
    <source>
        <dbReference type="EMBL" id="KAH7938565.1"/>
    </source>
</evidence>
<accession>A0ACB8CCJ0</accession>
<name>A0ACB8CCJ0_DERSI</name>
<organism evidence="1 2">
    <name type="scientific">Dermacentor silvarum</name>
    <name type="common">Tick</name>
    <dbReference type="NCBI Taxonomy" id="543639"/>
    <lineage>
        <taxon>Eukaryota</taxon>
        <taxon>Metazoa</taxon>
        <taxon>Ecdysozoa</taxon>
        <taxon>Arthropoda</taxon>
        <taxon>Chelicerata</taxon>
        <taxon>Arachnida</taxon>
        <taxon>Acari</taxon>
        <taxon>Parasitiformes</taxon>
        <taxon>Ixodida</taxon>
        <taxon>Ixodoidea</taxon>
        <taxon>Ixodidae</taxon>
        <taxon>Rhipicephalinae</taxon>
        <taxon>Dermacentor</taxon>
    </lineage>
</organism>
<evidence type="ECO:0000313" key="2">
    <source>
        <dbReference type="Proteomes" id="UP000821865"/>
    </source>
</evidence>
<dbReference type="Proteomes" id="UP000821865">
    <property type="component" value="Chromosome 8"/>
</dbReference>
<comment type="caution">
    <text evidence="1">The sequence shown here is derived from an EMBL/GenBank/DDBJ whole genome shotgun (WGS) entry which is preliminary data.</text>
</comment>
<protein>
    <submittedName>
        <fullName evidence="1">Uncharacterized protein</fullName>
    </submittedName>
</protein>
<sequence length="104" mass="11342">MNHLKPQVTGSALGRGSLKTQVLKAGRMPLLPTEHIKIVIRPKGALHIAKIGSSMVTPAILQAAELTDEESLEDTVCPKTQQNIVVVSTSHSDHAYRYTRISFI</sequence>
<reference evidence="1" key="1">
    <citation type="submission" date="2020-05" db="EMBL/GenBank/DDBJ databases">
        <title>Large-scale comparative analyses of tick genomes elucidate their genetic diversity and vector capacities.</title>
        <authorList>
            <person name="Jia N."/>
            <person name="Wang J."/>
            <person name="Shi W."/>
            <person name="Du L."/>
            <person name="Sun Y."/>
            <person name="Zhan W."/>
            <person name="Jiang J."/>
            <person name="Wang Q."/>
            <person name="Zhang B."/>
            <person name="Ji P."/>
            <person name="Sakyi L.B."/>
            <person name="Cui X."/>
            <person name="Yuan T."/>
            <person name="Jiang B."/>
            <person name="Yang W."/>
            <person name="Lam T.T.-Y."/>
            <person name="Chang Q."/>
            <person name="Ding S."/>
            <person name="Wang X."/>
            <person name="Zhu J."/>
            <person name="Ruan X."/>
            <person name="Zhao L."/>
            <person name="Wei J."/>
            <person name="Que T."/>
            <person name="Du C."/>
            <person name="Cheng J."/>
            <person name="Dai P."/>
            <person name="Han X."/>
            <person name="Huang E."/>
            <person name="Gao Y."/>
            <person name="Liu J."/>
            <person name="Shao H."/>
            <person name="Ye R."/>
            <person name="Li L."/>
            <person name="Wei W."/>
            <person name="Wang X."/>
            <person name="Wang C."/>
            <person name="Yang T."/>
            <person name="Huo Q."/>
            <person name="Li W."/>
            <person name="Guo W."/>
            <person name="Chen H."/>
            <person name="Zhou L."/>
            <person name="Ni X."/>
            <person name="Tian J."/>
            <person name="Zhou Y."/>
            <person name="Sheng Y."/>
            <person name="Liu T."/>
            <person name="Pan Y."/>
            <person name="Xia L."/>
            <person name="Li J."/>
            <person name="Zhao F."/>
            <person name="Cao W."/>
        </authorList>
    </citation>
    <scope>NUCLEOTIDE SEQUENCE</scope>
    <source>
        <strain evidence="1">Dsil-2018</strain>
    </source>
</reference>
<gene>
    <name evidence="1" type="ORF">HPB49_025162</name>
</gene>
<keyword evidence="2" id="KW-1185">Reference proteome</keyword>
<proteinExistence type="predicted"/>
<dbReference type="EMBL" id="CM023477">
    <property type="protein sequence ID" value="KAH7938565.1"/>
    <property type="molecule type" value="Genomic_DNA"/>
</dbReference>